<feature type="compositionally biased region" description="Polar residues" evidence="1">
    <location>
        <begin position="176"/>
        <end position="190"/>
    </location>
</feature>
<dbReference type="Proteomes" id="UP001431209">
    <property type="component" value="Unassembled WGS sequence"/>
</dbReference>
<reference evidence="3 4" key="1">
    <citation type="submission" date="2024-03" db="EMBL/GenBank/DDBJ databases">
        <title>The Acrasis kona genome and developmental transcriptomes reveal deep origins of eukaryotic multicellular pathways.</title>
        <authorList>
            <person name="Sheikh S."/>
            <person name="Fu C.-J."/>
            <person name="Brown M.W."/>
            <person name="Baldauf S.L."/>
        </authorList>
    </citation>
    <scope>NUCLEOTIDE SEQUENCE [LARGE SCALE GENOMIC DNA]</scope>
    <source>
        <strain evidence="3 4">ATCC MYA-3509</strain>
    </source>
</reference>
<feature type="transmembrane region" description="Helical" evidence="2">
    <location>
        <begin position="127"/>
        <end position="154"/>
    </location>
</feature>
<comment type="caution">
    <text evidence="3">The sequence shown here is derived from an EMBL/GenBank/DDBJ whole genome shotgun (WGS) entry which is preliminary data.</text>
</comment>
<feature type="region of interest" description="Disordered" evidence="1">
    <location>
        <begin position="161"/>
        <end position="247"/>
    </location>
</feature>
<feature type="transmembrane region" description="Helical" evidence="2">
    <location>
        <begin position="265"/>
        <end position="287"/>
    </location>
</feature>
<protein>
    <submittedName>
        <fullName evidence="3">Uncharacterized protein</fullName>
    </submittedName>
</protein>
<name>A0AAW2ZKC2_9EUKA</name>
<evidence type="ECO:0000256" key="2">
    <source>
        <dbReference type="SAM" id="Phobius"/>
    </source>
</evidence>
<keyword evidence="4" id="KW-1185">Reference proteome</keyword>
<sequence length="290" mass="32364">MFEELAENKVFLDYIKGELSRAEALEIHKALTKEPNLSAADALKKSSPSNELIKILRTSREYAKSIKPLIKEKLELEKKLKIEEEKKGTSEVTVKTPLLALFDLSTMALNISQIIKGARELHLSTNAAVIMSLAIGSLAIQVIMVLLLLFLVFYNPTPRNTQTKPSPTIVKKESGQVPSSDEASDTLTDNSTKDEDSTKKNTKKVLSPTTEETKKVLSPTTEKKDKKKLQIKTDRKVEDSKKDKKTEKPITLQEQVNKRKARIDFMITLSYILLFGSVGINIAIAVLTPL</sequence>
<feature type="compositionally biased region" description="Basic and acidic residues" evidence="1">
    <location>
        <begin position="231"/>
        <end position="247"/>
    </location>
</feature>
<proteinExistence type="predicted"/>
<dbReference type="AlphaFoldDB" id="A0AAW2ZKC2"/>
<evidence type="ECO:0000313" key="3">
    <source>
        <dbReference type="EMBL" id="KAL0489762.1"/>
    </source>
</evidence>
<keyword evidence="2" id="KW-0812">Transmembrane</keyword>
<evidence type="ECO:0000313" key="4">
    <source>
        <dbReference type="Proteomes" id="UP001431209"/>
    </source>
</evidence>
<accession>A0AAW2ZKC2</accession>
<gene>
    <name evidence="3" type="ORF">AKO1_003937</name>
</gene>
<organism evidence="3 4">
    <name type="scientific">Acrasis kona</name>
    <dbReference type="NCBI Taxonomy" id="1008807"/>
    <lineage>
        <taxon>Eukaryota</taxon>
        <taxon>Discoba</taxon>
        <taxon>Heterolobosea</taxon>
        <taxon>Tetramitia</taxon>
        <taxon>Eutetramitia</taxon>
        <taxon>Acrasidae</taxon>
        <taxon>Acrasis</taxon>
    </lineage>
</organism>
<evidence type="ECO:0000256" key="1">
    <source>
        <dbReference type="SAM" id="MobiDB-lite"/>
    </source>
</evidence>
<keyword evidence="2" id="KW-1133">Transmembrane helix</keyword>
<keyword evidence="2" id="KW-0472">Membrane</keyword>
<dbReference type="EMBL" id="JAOPGA020001602">
    <property type="protein sequence ID" value="KAL0489762.1"/>
    <property type="molecule type" value="Genomic_DNA"/>
</dbReference>